<dbReference type="AlphaFoldDB" id="A0A3N4J0N2"/>
<accession>A0A3N4J0N2</accession>
<evidence type="ECO:0000256" key="1">
    <source>
        <dbReference type="SAM" id="Phobius"/>
    </source>
</evidence>
<proteinExistence type="predicted"/>
<organism evidence="2 3">
    <name type="scientific">Choiromyces venosus 120613-1</name>
    <dbReference type="NCBI Taxonomy" id="1336337"/>
    <lineage>
        <taxon>Eukaryota</taxon>
        <taxon>Fungi</taxon>
        <taxon>Dikarya</taxon>
        <taxon>Ascomycota</taxon>
        <taxon>Pezizomycotina</taxon>
        <taxon>Pezizomycetes</taxon>
        <taxon>Pezizales</taxon>
        <taxon>Tuberaceae</taxon>
        <taxon>Choiromyces</taxon>
    </lineage>
</organism>
<keyword evidence="1" id="KW-1133">Transmembrane helix</keyword>
<keyword evidence="1" id="KW-0812">Transmembrane</keyword>
<gene>
    <name evidence="2" type="ORF">L873DRAFT_265450</name>
</gene>
<sequence length="83" mass="9653">MMVWTIAISNKRKDTQENLGSPFTYGVFRKLLSSFFFFFFPFPLLSLPVLYSVRTRHEVGQDGFLQSGSTFFLKKTQDRSTIT</sequence>
<dbReference type="EMBL" id="ML120487">
    <property type="protein sequence ID" value="RPA91829.1"/>
    <property type="molecule type" value="Genomic_DNA"/>
</dbReference>
<feature type="transmembrane region" description="Helical" evidence="1">
    <location>
        <begin position="31"/>
        <end position="51"/>
    </location>
</feature>
<protein>
    <submittedName>
        <fullName evidence="2">Uncharacterized protein</fullName>
    </submittedName>
</protein>
<name>A0A3N4J0N2_9PEZI</name>
<reference evidence="2 3" key="1">
    <citation type="journal article" date="2018" name="Nat. Ecol. Evol.">
        <title>Pezizomycetes genomes reveal the molecular basis of ectomycorrhizal truffle lifestyle.</title>
        <authorList>
            <person name="Murat C."/>
            <person name="Payen T."/>
            <person name="Noel B."/>
            <person name="Kuo A."/>
            <person name="Morin E."/>
            <person name="Chen J."/>
            <person name="Kohler A."/>
            <person name="Krizsan K."/>
            <person name="Balestrini R."/>
            <person name="Da Silva C."/>
            <person name="Montanini B."/>
            <person name="Hainaut M."/>
            <person name="Levati E."/>
            <person name="Barry K.W."/>
            <person name="Belfiori B."/>
            <person name="Cichocki N."/>
            <person name="Clum A."/>
            <person name="Dockter R.B."/>
            <person name="Fauchery L."/>
            <person name="Guy J."/>
            <person name="Iotti M."/>
            <person name="Le Tacon F."/>
            <person name="Lindquist E.A."/>
            <person name="Lipzen A."/>
            <person name="Malagnac F."/>
            <person name="Mello A."/>
            <person name="Molinier V."/>
            <person name="Miyauchi S."/>
            <person name="Poulain J."/>
            <person name="Riccioni C."/>
            <person name="Rubini A."/>
            <person name="Sitrit Y."/>
            <person name="Splivallo R."/>
            <person name="Traeger S."/>
            <person name="Wang M."/>
            <person name="Zifcakova L."/>
            <person name="Wipf D."/>
            <person name="Zambonelli A."/>
            <person name="Paolocci F."/>
            <person name="Nowrousian M."/>
            <person name="Ottonello S."/>
            <person name="Baldrian P."/>
            <person name="Spatafora J.W."/>
            <person name="Henrissat B."/>
            <person name="Nagy L.G."/>
            <person name="Aury J.M."/>
            <person name="Wincker P."/>
            <person name="Grigoriev I.V."/>
            <person name="Bonfante P."/>
            <person name="Martin F.M."/>
        </authorList>
    </citation>
    <scope>NUCLEOTIDE SEQUENCE [LARGE SCALE GENOMIC DNA]</scope>
    <source>
        <strain evidence="2 3">120613-1</strain>
    </source>
</reference>
<keyword evidence="3" id="KW-1185">Reference proteome</keyword>
<evidence type="ECO:0000313" key="2">
    <source>
        <dbReference type="EMBL" id="RPA91829.1"/>
    </source>
</evidence>
<evidence type="ECO:0000313" key="3">
    <source>
        <dbReference type="Proteomes" id="UP000276215"/>
    </source>
</evidence>
<keyword evidence="1" id="KW-0472">Membrane</keyword>
<dbReference type="Proteomes" id="UP000276215">
    <property type="component" value="Unassembled WGS sequence"/>
</dbReference>